<evidence type="ECO:0000313" key="3">
    <source>
        <dbReference type="EMBL" id="MDJ1160050.1"/>
    </source>
</evidence>
<organism evidence="3 4">
    <name type="scientific">Chelatococcus albus</name>
    <dbReference type="NCBI Taxonomy" id="3047466"/>
    <lineage>
        <taxon>Bacteria</taxon>
        <taxon>Pseudomonadati</taxon>
        <taxon>Pseudomonadota</taxon>
        <taxon>Alphaproteobacteria</taxon>
        <taxon>Hyphomicrobiales</taxon>
        <taxon>Chelatococcaceae</taxon>
        <taxon>Chelatococcus</taxon>
    </lineage>
</organism>
<protein>
    <submittedName>
        <fullName evidence="3">Heavy-metal-associated domain-containing protein</fullName>
    </submittedName>
</protein>
<dbReference type="CDD" id="cd00371">
    <property type="entry name" value="HMA"/>
    <property type="match status" value="1"/>
</dbReference>
<dbReference type="InterPro" id="IPR006121">
    <property type="entry name" value="HMA_dom"/>
</dbReference>
<feature type="domain" description="HMA" evidence="2">
    <location>
        <begin position="1"/>
        <end position="64"/>
    </location>
</feature>
<dbReference type="RefSeq" id="WP_283742052.1">
    <property type="nucleotide sequence ID" value="NZ_JASJEV010000016.1"/>
</dbReference>
<dbReference type="Pfam" id="PF00403">
    <property type="entry name" value="HMA"/>
    <property type="match status" value="1"/>
</dbReference>
<dbReference type="InterPro" id="IPR017969">
    <property type="entry name" value="Heavy-metal-associated_CS"/>
</dbReference>
<dbReference type="Proteomes" id="UP001321492">
    <property type="component" value="Unassembled WGS sequence"/>
</dbReference>
<dbReference type="PROSITE" id="PS50846">
    <property type="entry name" value="HMA_2"/>
    <property type="match status" value="1"/>
</dbReference>
<accession>A0ABT7AKZ8</accession>
<dbReference type="Gene3D" id="3.30.70.100">
    <property type="match status" value="1"/>
</dbReference>
<evidence type="ECO:0000259" key="2">
    <source>
        <dbReference type="PROSITE" id="PS50846"/>
    </source>
</evidence>
<proteinExistence type="predicted"/>
<comment type="caution">
    <text evidence="3">The sequence shown here is derived from an EMBL/GenBank/DDBJ whole genome shotgun (WGS) entry which is preliminary data.</text>
</comment>
<dbReference type="InterPro" id="IPR036163">
    <property type="entry name" value="HMA_dom_sf"/>
</dbReference>
<reference evidence="3 4" key="1">
    <citation type="submission" date="2023-05" db="EMBL/GenBank/DDBJ databases">
        <title>Chelatococcus sp. nov., a moderately thermophilic bacterium isolated from hot spring microbial mat.</title>
        <authorList>
            <person name="Hu C.-J."/>
            <person name="Li W.-J."/>
        </authorList>
    </citation>
    <scope>NUCLEOTIDE SEQUENCE [LARGE SCALE GENOMIC DNA]</scope>
    <source>
        <strain evidence="3 4">SYSU G07232</strain>
    </source>
</reference>
<sequence>MPVTFEVEGMTCQGCVNSVTRAVERVAPGARVSVDLAARTVTVDAAKDEATLAKAITDAGYDVLRSR</sequence>
<evidence type="ECO:0000313" key="4">
    <source>
        <dbReference type="Proteomes" id="UP001321492"/>
    </source>
</evidence>
<dbReference type="EMBL" id="JASJEV010000016">
    <property type="protein sequence ID" value="MDJ1160050.1"/>
    <property type="molecule type" value="Genomic_DNA"/>
</dbReference>
<keyword evidence="4" id="KW-1185">Reference proteome</keyword>
<dbReference type="PROSITE" id="PS01047">
    <property type="entry name" value="HMA_1"/>
    <property type="match status" value="1"/>
</dbReference>
<evidence type="ECO:0000256" key="1">
    <source>
        <dbReference type="ARBA" id="ARBA00022723"/>
    </source>
</evidence>
<name>A0ABT7AKZ8_9HYPH</name>
<gene>
    <name evidence="3" type="ORF">QNA08_17695</name>
</gene>
<keyword evidence="1" id="KW-0479">Metal-binding</keyword>
<dbReference type="SUPFAM" id="SSF55008">
    <property type="entry name" value="HMA, heavy metal-associated domain"/>
    <property type="match status" value="1"/>
</dbReference>